<dbReference type="Proteomes" id="UP001465976">
    <property type="component" value="Unassembled WGS sequence"/>
</dbReference>
<evidence type="ECO:0000256" key="2">
    <source>
        <dbReference type="SAM" id="MobiDB-lite"/>
    </source>
</evidence>
<evidence type="ECO:0000313" key="4">
    <source>
        <dbReference type="Proteomes" id="UP001465976"/>
    </source>
</evidence>
<keyword evidence="4" id="KW-1185">Reference proteome</keyword>
<comment type="caution">
    <text evidence="3">The sequence shown here is derived from an EMBL/GenBank/DDBJ whole genome shotgun (WGS) entry which is preliminary data.</text>
</comment>
<keyword evidence="1" id="KW-0175">Coiled coil</keyword>
<accession>A0ABR3EM90</accession>
<sequence>MEAQPPSDQSSRTSEVFSFTLRVPTENAQESDAEMKPVSTAMLREASSSHKRAHCVNSDGRDVEPEAQSAKKLKHRHPKPVGGILGDRQRAYYRRVIRRLCEEEVRLKQSKAAAQDTGLSQSAAETESKALRDTIALLNREIQRQRVELQELDKTKVPNQADTSASKQSDLAREKFNRRASERKLNRQKEEQTDKAENLEERLRASDINQSQVIRDFDAVKAERDEVQIAYNSKVEELKSMGEKLREAEIRLTSHLAEGDKIREDFETRFKNLQEDNVGIKEALETARSMPNLKEHDQAHRNDVAELTGQLRSKISELESALADRDQHAQTIQECQAQSEQKITTLSAELQDAKEQIEKKTSELSWIQYELEKATSECDEQRSRVEVVNLISFRDYH</sequence>
<gene>
    <name evidence="3" type="ORF">V5O48_018069</name>
</gene>
<feature type="compositionally biased region" description="Basic and acidic residues" evidence="2">
    <location>
        <begin position="170"/>
        <end position="203"/>
    </location>
</feature>
<feature type="region of interest" description="Disordered" evidence="2">
    <location>
        <begin position="151"/>
        <end position="203"/>
    </location>
</feature>
<feature type="coiled-coil region" evidence="1">
    <location>
        <begin position="318"/>
        <end position="363"/>
    </location>
</feature>
<organism evidence="3 4">
    <name type="scientific">Marasmius crinis-equi</name>
    <dbReference type="NCBI Taxonomy" id="585013"/>
    <lineage>
        <taxon>Eukaryota</taxon>
        <taxon>Fungi</taxon>
        <taxon>Dikarya</taxon>
        <taxon>Basidiomycota</taxon>
        <taxon>Agaricomycotina</taxon>
        <taxon>Agaricomycetes</taxon>
        <taxon>Agaricomycetidae</taxon>
        <taxon>Agaricales</taxon>
        <taxon>Marasmiineae</taxon>
        <taxon>Marasmiaceae</taxon>
        <taxon>Marasmius</taxon>
    </lineage>
</organism>
<feature type="region of interest" description="Disordered" evidence="2">
    <location>
        <begin position="22"/>
        <end position="84"/>
    </location>
</feature>
<reference evidence="3 4" key="1">
    <citation type="submission" date="2024-02" db="EMBL/GenBank/DDBJ databases">
        <title>A draft genome for the cacao thread blight pathogen Marasmius crinis-equi.</title>
        <authorList>
            <person name="Cohen S.P."/>
            <person name="Baruah I.K."/>
            <person name="Amoako-Attah I."/>
            <person name="Bukari Y."/>
            <person name="Meinhardt L.W."/>
            <person name="Bailey B.A."/>
        </authorList>
    </citation>
    <scope>NUCLEOTIDE SEQUENCE [LARGE SCALE GENOMIC DNA]</scope>
    <source>
        <strain evidence="3 4">GH-76</strain>
    </source>
</reference>
<evidence type="ECO:0000256" key="1">
    <source>
        <dbReference type="SAM" id="Coils"/>
    </source>
</evidence>
<protein>
    <submittedName>
        <fullName evidence="3">Uncharacterized protein</fullName>
    </submittedName>
</protein>
<name>A0ABR3EM90_9AGAR</name>
<evidence type="ECO:0000313" key="3">
    <source>
        <dbReference type="EMBL" id="KAL0563989.1"/>
    </source>
</evidence>
<proteinExistence type="predicted"/>
<dbReference type="EMBL" id="JBAHYK010003071">
    <property type="protein sequence ID" value="KAL0563989.1"/>
    <property type="molecule type" value="Genomic_DNA"/>
</dbReference>
<feature type="compositionally biased region" description="Polar residues" evidence="2">
    <location>
        <begin position="157"/>
        <end position="169"/>
    </location>
</feature>